<comment type="caution">
    <text evidence="2">The sequence shown here is derived from an EMBL/GenBank/DDBJ whole genome shotgun (WGS) entry which is preliminary data.</text>
</comment>
<dbReference type="SUPFAM" id="SSF50249">
    <property type="entry name" value="Nucleic acid-binding proteins"/>
    <property type="match status" value="1"/>
</dbReference>
<evidence type="ECO:0000313" key="3">
    <source>
        <dbReference type="Proteomes" id="UP000634136"/>
    </source>
</evidence>
<feature type="region of interest" description="Disordered" evidence="1">
    <location>
        <begin position="154"/>
        <end position="176"/>
    </location>
</feature>
<dbReference type="EMBL" id="JAAIUW010000006">
    <property type="protein sequence ID" value="KAF7826882.1"/>
    <property type="molecule type" value="Genomic_DNA"/>
</dbReference>
<keyword evidence="2" id="KW-0238">DNA-binding</keyword>
<protein>
    <submittedName>
        <fullName evidence="2">Replication protein A 70 kDa DNA-binding subunit D-like</fullName>
    </submittedName>
</protein>
<dbReference type="InterPro" id="IPR012340">
    <property type="entry name" value="NA-bd_OB-fold"/>
</dbReference>
<keyword evidence="3" id="KW-1185">Reference proteome</keyword>
<evidence type="ECO:0000256" key="1">
    <source>
        <dbReference type="SAM" id="MobiDB-lite"/>
    </source>
</evidence>
<dbReference type="GO" id="GO:0003677">
    <property type="term" value="F:DNA binding"/>
    <property type="evidence" value="ECO:0007669"/>
    <property type="project" value="UniProtKB-KW"/>
</dbReference>
<dbReference type="OrthoDB" id="1434713at2759"/>
<dbReference type="Gene3D" id="2.40.50.140">
    <property type="entry name" value="Nucleic acid-binding proteins"/>
    <property type="match status" value="1"/>
</dbReference>
<dbReference type="Proteomes" id="UP000634136">
    <property type="component" value="Unassembled WGS sequence"/>
</dbReference>
<organism evidence="2 3">
    <name type="scientific">Senna tora</name>
    <dbReference type="NCBI Taxonomy" id="362788"/>
    <lineage>
        <taxon>Eukaryota</taxon>
        <taxon>Viridiplantae</taxon>
        <taxon>Streptophyta</taxon>
        <taxon>Embryophyta</taxon>
        <taxon>Tracheophyta</taxon>
        <taxon>Spermatophyta</taxon>
        <taxon>Magnoliopsida</taxon>
        <taxon>eudicotyledons</taxon>
        <taxon>Gunneridae</taxon>
        <taxon>Pentapetalae</taxon>
        <taxon>rosids</taxon>
        <taxon>fabids</taxon>
        <taxon>Fabales</taxon>
        <taxon>Fabaceae</taxon>
        <taxon>Caesalpinioideae</taxon>
        <taxon>Cassia clade</taxon>
        <taxon>Senna</taxon>
    </lineage>
</organism>
<proteinExistence type="predicted"/>
<evidence type="ECO:0000313" key="2">
    <source>
        <dbReference type="EMBL" id="KAF7826882.1"/>
    </source>
</evidence>
<sequence length="235" mass="25682">MYASRLLINTEIEEIMHFCDALQPDELTSPIILINNNDGRALSPIEAAFAGWTISSIHDLQFTGDGKLLCILASVLKVIPNRGWFYDSCKKCAKKLEADGTVFYCSKCDTMVNASTNRASNWNTSSSFTVQHMTCDPSLTDSFTAYHKAREVTKNGERSTLTSPETVDLTGNDDIEDTPVQLKTSLRLDIDGIRLSFADSDPSTSSTSSSTGKRVLAEVVVDDPGSDDELDHVGI</sequence>
<reference evidence="2" key="1">
    <citation type="submission" date="2020-09" db="EMBL/GenBank/DDBJ databases">
        <title>Genome-Enabled Discovery of Anthraquinone Biosynthesis in Senna tora.</title>
        <authorList>
            <person name="Kang S.-H."/>
            <person name="Pandey R.P."/>
            <person name="Lee C.-M."/>
            <person name="Sim J.-S."/>
            <person name="Jeong J.-T."/>
            <person name="Choi B.-S."/>
            <person name="Jung M."/>
            <person name="Ginzburg D."/>
            <person name="Zhao K."/>
            <person name="Won S.Y."/>
            <person name="Oh T.-J."/>
            <person name="Yu Y."/>
            <person name="Kim N.-H."/>
            <person name="Lee O.R."/>
            <person name="Lee T.-H."/>
            <person name="Bashyal P."/>
            <person name="Kim T.-S."/>
            <person name="Lee W.-H."/>
            <person name="Kawkins C."/>
            <person name="Kim C.-K."/>
            <person name="Kim J.S."/>
            <person name="Ahn B.O."/>
            <person name="Rhee S.Y."/>
            <person name="Sohng J.K."/>
        </authorList>
    </citation>
    <scope>NUCLEOTIDE SEQUENCE</scope>
    <source>
        <tissue evidence="2">Leaf</tissue>
    </source>
</reference>
<accession>A0A834WL07</accession>
<gene>
    <name evidence="2" type="ORF">G2W53_018046</name>
</gene>
<dbReference type="AlphaFoldDB" id="A0A834WL07"/>
<name>A0A834WL07_9FABA</name>